<reference evidence="3" key="1">
    <citation type="journal article" date="2017" name="Front. Plant Sci.">
        <title>Climate Clever Clovers: New Paradigm to Reduce the Environmental Footprint of Ruminants by Breeding Low Methanogenic Forages Utilizing Haplotype Variation.</title>
        <authorList>
            <person name="Kaur P."/>
            <person name="Appels R."/>
            <person name="Bayer P.E."/>
            <person name="Keeble-Gagnere G."/>
            <person name="Wang J."/>
            <person name="Hirakawa H."/>
            <person name="Shirasawa K."/>
            <person name="Vercoe P."/>
            <person name="Stefanova K."/>
            <person name="Durmic Z."/>
            <person name="Nichols P."/>
            <person name="Revell C."/>
            <person name="Isobe S.N."/>
            <person name="Edwards D."/>
            <person name="Erskine W."/>
        </authorList>
    </citation>
    <scope>NUCLEOTIDE SEQUENCE [LARGE SCALE GENOMIC DNA]</scope>
    <source>
        <strain evidence="3">cv. Daliak</strain>
    </source>
</reference>
<name>A0A2Z6N063_TRISU</name>
<keyword evidence="3" id="KW-1185">Reference proteome</keyword>
<dbReference type="AlphaFoldDB" id="A0A2Z6N063"/>
<dbReference type="SUPFAM" id="SSF56672">
    <property type="entry name" value="DNA/RNA polymerases"/>
    <property type="match status" value="1"/>
</dbReference>
<accession>A0A2Z6N063</accession>
<dbReference type="Pfam" id="PF00078">
    <property type="entry name" value="RVT_1"/>
    <property type="match status" value="1"/>
</dbReference>
<gene>
    <name evidence="2" type="ORF">TSUD_364380</name>
</gene>
<dbReference type="CDD" id="cd01650">
    <property type="entry name" value="RT_nLTR_like"/>
    <property type="match status" value="1"/>
</dbReference>
<evidence type="ECO:0000259" key="1">
    <source>
        <dbReference type="PROSITE" id="PS50878"/>
    </source>
</evidence>
<dbReference type="EMBL" id="DF973425">
    <property type="protein sequence ID" value="GAU30392.1"/>
    <property type="molecule type" value="Genomic_DNA"/>
</dbReference>
<sequence length="717" mass="82774">MRWIKDGDANSRYFHASLKGRRRRNQLVTLKKDEKWLQGVDCIKQEVKIHFEKNFSEEWEDRPFLSGIEFNRLNDEDNKTLLETFGEEEAREVIWNCDGNKSPGPDGFNFNFLKACWSTVKYDVMEYLNEFYHSATLPKAITASFLALIPKKDHPQELKDYRPICLIGCLYKILSKLLAARLKQVMGKLISGCQSAFLPGRQIMDGVVVLNEIIDLATRRKDECLIFKVDFERAYDTVSWKYLEKMMIKMGFAEGWMKWMKACVFESSMSVLVNGSPTADFKVSKGLRQGDPLSPFLFLIAAEGLTGMVNRAVANGSFHGFKVCENIQFQILQFADDTVLVGEGSWENVWTIKTILRGFELVSGMRINFVKSKLYGINVKDRFLEAASNFLLCRNESIPFIFLGIPVGANPRRLITWKPVVESMEKRLSGWNGRHLSIGGKQLCWVSWDQVCLPKEKGGLGVKDLELFNLALLSKWKWRSVVDTDALWYDLLRFRYKETFGNLLSWTGVTPRSKDSFWWRDILKVGGLEGDLWFPKNVRSMLGDGNLIGFWKEKWLGDVPFCELFPNLFTKEREQNVVVAKRLAGSRNDRLWYWQWDSALIPEEEDNLNYLQQLLLDVEVVRNKTDTWKWKPNNSGMFMVKSVYTILQNGRSMKEINPRILISLQRLWKNDISSKVGIFGWRLLLEKLPTRAALAARGRAGTTFDMVSNYMVCLAVT</sequence>
<dbReference type="InterPro" id="IPR052343">
    <property type="entry name" value="Retrotransposon-Effector_Assoc"/>
</dbReference>
<organism evidence="2 3">
    <name type="scientific">Trifolium subterraneum</name>
    <name type="common">Subterranean clover</name>
    <dbReference type="NCBI Taxonomy" id="3900"/>
    <lineage>
        <taxon>Eukaryota</taxon>
        <taxon>Viridiplantae</taxon>
        <taxon>Streptophyta</taxon>
        <taxon>Embryophyta</taxon>
        <taxon>Tracheophyta</taxon>
        <taxon>Spermatophyta</taxon>
        <taxon>Magnoliopsida</taxon>
        <taxon>eudicotyledons</taxon>
        <taxon>Gunneridae</taxon>
        <taxon>Pentapetalae</taxon>
        <taxon>rosids</taxon>
        <taxon>fabids</taxon>
        <taxon>Fabales</taxon>
        <taxon>Fabaceae</taxon>
        <taxon>Papilionoideae</taxon>
        <taxon>50 kb inversion clade</taxon>
        <taxon>NPAAA clade</taxon>
        <taxon>Hologalegina</taxon>
        <taxon>IRL clade</taxon>
        <taxon>Trifolieae</taxon>
        <taxon>Trifolium</taxon>
    </lineage>
</organism>
<dbReference type="InterPro" id="IPR043502">
    <property type="entry name" value="DNA/RNA_pol_sf"/>
</dbReference>
<feature type="domain" description="Reverse transcriptase" evidence="1">
    <location>
        <begin position="130"/>
        <end position="407"/>
    </location>
</feature>
<dbReference type="InterPro" id="IPR000477">
    <property type="entry name" value="RT_dom"/>
</dbReference>
<evidence type="ECO:0000313" key="2">
    <source>
        <dbReference type="EMBL" id="GAU30392.1"/>
    </source>
</evidence>
<proteinExistence type="predicted"/>
<dbReference type="PROSITE" id="PS50878">
    <property type="entry name" value="RT_POL"/>
    <property type="match status" value="1"/>
</dbReference>
<dbReference type="PANTHER" id="PTHR46890">
    <property type="entry name" value="NON-LTR RETROLELEMENT REVERSE TRANSCRIPTASE-LIKE PROTEIN-RELATED"/>
    <property type="match status" value="1"/>
</dbReference>
<protein>
    <recommendedName>
        <fullName evidence="1">Reverse transcriptase domain-containing protein</fullName>
    </recommendedName>
</protein>
<evidence type="ECO:0000313" key="3">
    <source>
        <dbReference type="Proteomes" id="UP000242715"/>
    </source>
</evidence>
<dbReference type="Proteomes" id="UP000242715">
    <property type="component" value="Unassembled WGS sequence"/>
</dbReference>
<dbReference type="PANTHER" id="PTHR46890:SF50">
    <property type="entry name" value="RNA-DIRECTED DNA POLYMERASE, EUKARYOTA, REVERSE TRANSCRIPTASE ZINC-BINDING DOMAIN PROTEIN-RELATED"/>
    <property type="match status" value="1"/>
</dbReference>
<dbReference type="OrthoDB" id="1408313at2759"/>